<dbReference type="OrthoDB" id="4338038at2"/>
<sequence length="299" mass="33428">MRSKINICSVILLSFYSGYGFTAPSDDLPFGQYELSMGARPSAPYENLINYNSDLTTQGRGPTYTVDVSRHHIIPYNRLRGFYNRVAEMNRLRNLKGFFNSYANNLHFFAGNGGVDCESLGNDLVEAGNLAMSQGYGTATPGGETYALGFDTFNQFYAWLPGNLFIGPNNREDDPNNAFESNVGVVVGTTNFQILSRLNRNMGLFIDNNDDSLLPSISADLSRIARRRTVYQLNPSDWERGNGSSYRLRTTQERRSVDSSLLIKSIPSEIITLYSDTCDSYTPTFSHILDSVLMIINED</sequence>
<feature type="chain" id="PRO_5012458765" evidence="1">
    <location>
        <begin position="23"/>
        <end position="299"/>
    </location>
</feature>
<keyword evidence="3" id="KW-1185">Reference proteome</keyword>
<protein>
    <submittedName>
        <fullName evidence="2">Uncharacterized protein</fullName>
    </submittedName>
</protein>
<evidence type="ECO:0000313" key="2">
    <source>
        <dbReference type="EMBL" id="AQS39966.1"/>
    </source>
</evidence>
<dbReference type="AlphaFoldDB" id="A0A1S6HWL3"/>
<evidence type="ECO:0000313" key="3">
    <source>
        <dbReference type="Proteomes" id="UP000189545"/>
    </source>
</evidence>
<feature type="signal peptide" evidence="1">
    <location>
        <begin position="1"/>
        <end position="22"/>
    </location>
</feature>
<reference evidence="2 3" key="1">
    <citation type="submission" date="2016-03" db="EMBL/GenBank/DDBJ databases">
        <title>Complete genome sequence of Shewanella psychrophila WP2, a deep sea bacterium isolated from west Pacific sediment.</title>
        <authorList>
            <person name="Xu G."/>
            <person name="Jian H."/>
        </authorList>
    </citation>
    <scope>NUCLEOTIDE SEQUENCE [LARGE SCALE GENOMIC DNA]</scope>
    <source>
        <strain evidence="2 3">WP2</strain>
    </source>
</reference>
<gene>
    <name evidence="2" type="ORF">Sps_04885</name>
</gene>
<accession>A0A1S6HWL3</accession>
<dbReference type="EMBL" id="CP014782">
    <property type="protein sequence ID" value="AQS39966.1"/>
    <property type="molecule type" value="Genomic_DNA"/>
</dbReference>
<keyword evidence="1" id="KW-0732">Signal</keyword>
<dbReference type="KEGG" id="spsw:Sps_04885"/>
<dbReference type="Proteomes" id="UP000189545">
    <property type="component" value="Chromosome"/>
</dbReference>
<dbReference type="RefSeq" id="WP_077754819.1">
    <property type="nucleotide sequence ID" value="NZ_CP014782.1"/>
</dbReference>
<proteinExistence type="predicted"/>
<organism evidence="2 3">
    <name type="scientific">Shewanella psychrophila</name>
    <dbReference type="NCBI Taxonomy" id="225848"/>
    <lineage>
        <taxon>Bacteria</taxon>
        <taxon>Pseudomonadati</taxon>
        <taxon>Pseudomonadota</taxon>
        <taxon>Gammaproteobacteria</taxon>
        <taxon>Alteromonadales</taxon>
        <taxon>Shewanellaceae</taxon>
        <taxon>Shewanella</taxon>
    </lineage>
</organism>
<evidence type="ECO:0000256" key="1">
    <source>
        <dbReference type="SAM" id="SignalP"/>
    </source>
</evidence>
<name>A0A1S6HWL3_9GAMM</name>